<dbReference type="OMA" id="EGWSHNF"/>
<feature type="compositionally biased region" description="Polar residues" evidence="1">
    <location>
        <begin position="47"/>
        <end position="71"/>
    </location>
</feature>
<accession>M3BZU9</accession>
<feature type="compositionally biased region" description="Low complexity" evidence="1">
    <location>
        <begin position="25"/>
        <end position="46"/>
    </location>
</feature>
<organism evidence="2 3">
    <name type="scientific">Sphaerulina musiva (strain SO2202)</name>
    <name type="common">Poplar stem canker fungus</name>
    <name type="synonym">Septoria musiva</name>
    <dbReference type="NCBI Taxonomy" id="692275"/>
    <lineage>
        <taxon>Eukaryota</taxon>
        <taxon>Fungi</taxon>
        <taxon>Dikarya</taxon>
        <taxon>Ascomycota</taxon>
        <taxon>Pezizomycotina</taxon>
        <taxon>Dothideomycetes</taxon>
        <taxon>Dothideomycetidae</taxon>
        <taxon>Mycosphaerellales</taxon>
        <taxon>Mycosphaerellaceae</taxon>
        <taxon>Sphaerulina</taxon>
    </lineage>
</organism>
<dbReference type="AlphaFoldDB" id="M3BZU9"/>
<reference evidence="2 3" key="1">
    <citation type="journal article" date="2012" name="PLoS Pathog.">
        <title>Diverse lifestyles and strategies of plant pathogenesis encoded in the genomes of eighteen Dothideomycetes fungi.</title>
        <authorList>
            <person name="Ohm R.A."/>
            <person name="Feau N."/>
            <person name="Henrissat B."/>
            <person name="Schoch C.L."/>
            <person name="Horwitz B.A."/>
            <person name="Barry K.W."/>
            <person name="Condon B.J."/>
            <person name="Copeland A.C."/>
            <person name="Dhillon B."/>
            <person name="Glaser F."/>
            <person name="Hesse C.N."/>
            <person name="Kosti I."/>
            <person name="LaButti K."/>
            <person name="Lindquist E.A."/>
            <person name="Lucas S."/>
            <person name="Salamov A.A."/>
            <person name="Bradshaw R.E."/>
            <person name="Ciuffetti L."/>
            <person name="Hamelin R.C."/>
            <person name="Kema G.H.J."/>
            <person name="Lawrence C."/>
            <person name="Scott J.A."/>
            <person name="Spatafora J.W."/>
            <person name="Turgeon B.G."/>
            <person name="de Wit P.J.G.M."/>
            <person name="Zhong S."/>
            <person name="Goodwin S.B."/>
            <person name="Grigoriev I.V."/>
        </authorList>
    </citation>
    <scope>NUCLEOTIDE SEQUENCE [LARGE SCALE GENOMIC DNA]</scope>
    <source>
        <strain evidence="2 3">SO2202</strain>
    </source>
</reference>
<sequence>MAAATSTNADPLGQPAGLTLPQRWTPSLPTSLMSLLSPFAAAAASSPTDSNGNGNGNSKTISNDPNPQPDHSGNAADPDVPSAAPQSTPKRPILSATQFSKMSIEQPPSPSRSSGSIMFAEPDARSTSEEGSRDGSIDEVKRYRRSMRSKTCYSLCHPVPESKVKQKLHRQPRSLLQLHRLQPNARPLPALEVISSANFSVRLTRSITKVFHAKHGFCANDLVVLKAEKYGTQDEEPEARDVIGMICKGSREEQKSGSGRMAIYMASGRQWEAYSIPTGGYECCTTDEHGLKETVRWVPKKAKDGRGASSNATRKFNFSTISPHTRRHPVIASLQKTGLEINDTYKIPDPLVTTPLGTPKTTATALEDAFEEENISGNHECTTDNATQEIIAVTAIWVAMREGWSPSIKCDDKRDSLGIDLPSSPARAATGPILSPPGSPAPHAPLDNRASVLSFGSGIIRKASLLSRSNRNSMREESDVESLAPSRSASINLAQAGRSRADSSATVLVHRAASNRRKKTEATLGFRPEPTGEPHLDETSREDLASNSSSNKGSPADTPAKPRPSPSTRITASEGGENASPAKRQSRSVTPEDKTGHRSSTTTNGTINTMLASQQRRPSHAMPQIRSRRRAKVWRRLLCGSKSID</sequence>
<feature type="compositionally biased region" description="Basic and acidic residues" evidence="1">
    <location>
        <begin position="530"/>
        <end position="544"/>
    </location>
</feature>
<name>M3BZU9_SPHMS</name>
<dbReference type="Proteomes" id="UP000016931">
    <property type="component" value="Unassembled WGS sequence"/>
</dbReference>
<dbReference type="OrthoDB" id="5404323at2759"/>
<feature type="compositionally biased region" description="Polar residues" evidence="1">
    <location>
        <begin position="598"/>
        <end position="616"/>
    </location>
</feature>
<dbReference type="RefSeq" id="XP_016761707.1">
    <property type="nucleotide sequence ID" value="XM_016905178.1"/>
</dbReference>
<evidence type="ECO:0000313" key="2">
    <source>
        <dbReference type="EMBL" id="EMF13586.1"/>
    </source>
</evidence>
<protein>
    <submittedName>
        <fullName evidence="2">Uncharacterized protein</fullName>
    </submittedName>
</protein>
<keyword evidence="3" id="KW-1185">Reference proteome</keyword>
<feature type="compositionally biased region" description="Polar residues" evidence="1">
    <location>
        <begin position="84"/>
        <end position="103"/>
    </location>
</feature>
<feature type="compositionally biased region" description="Basic and acidic residues" evidence="1">
    <location>
        <begin position="122"/>
        <end position="141"/>
    </location>
</feature>
<feature type="region of interest" description="Disordered" evidence="1">
    <location>
        <begin position="422"/>
        <end position="449"/>
    </location>
</feature>
<feature type="region of interest" description="Disordered" evidence="1">
    <location>
        <begin position="494"/>
        <end position="628"/>
    </location>
</feature>
<feature type="region of interest" description="Disordered" evidence="1">
    <location>
        <begin position="1"/>
        <end position="143"/>
    </location>
</feature>
<dbReference type="GeneID" id="27902315"/>
<evidence type="ECO:0000313" key="3">
    <source>
        <dbReference type="Proteomes" id="UP000016931"/>
    </source>
</evidence>
<dbReference type="STRING" id="692275.M3BZU9"/>
<evidence type="ECO:0000256" key="1">
    <source>
        <dbReference type="SAM" id="MobiDB-lite"/>
    </source>
</evidence>
<gene>
    <name evidence="2" type="ORF">SEPMUDRAFT_148834</name>
</gene>
<dbReference type="eggNOG" id="ENOG502RZFD">
    <property type="taxonomic scope" value="Eukaryota"/>
</dbReference>
<dbReference type="EMBL" id="KB456263">
    <property type="protein sequence ID" value="EMF13586.1"/>
    <property type="molecule type" value="Genomic_DNA"/>
</dbReference>
<feature type="compositionally biased region" description="Pro residues" evidence="1">
    <location>
        <begin position="434"/>
        <end position="443"/>
    </location>
</feature>
<proteinExistence type="predicted"/>
<dbReference type="HOGENOM" id="CLU_022776_0_0_1"/>